<reference evidence="6 7" key="1">
    <citation type="submission" date="2024-03" db="EMBL/GenBank/DDBJ databases">
        <title>Draft genome sequence of Klenkia terrae.</title>
        <authorList>
            <person name="Duangmal K."/>
            <person name="Chantavorakit T."/>
        </authorList>
    </citation>
    <scope>NUCLEOTIDE SEQUENCE [LARGE SCALE GENOMIC DNA]</scope>
    <source>
        <strain evidence="6 7">JCM 17786</strain>
    </source>
</reference>
<sequence>MTGSTSNLPGPVVPVEHPAKLVRIGSMVKQLLEEVRAAPLDDAGRERLRQIHHTSVAELQDRLAPELREELDRLARPLGSGPPPSAAELRVAQARLVGWLEGVVHSLRISVLLGPMGPARLGAQHSAAPEPEPEDSFPATPGTYL</sequence>
<evidence type="ECO:0000256" key="3">
    <source>
        <dbReference type="ARBA" id="ARBA00014831"/>
    </source>
</evidence>
<dbReference type="RefSeq" id="WP_318250083.1">
    <property type="nucleotide sequence ID" value="NZ_JBAPLV010000030.1"/>
</dbReference>
<dbReference type="Proteomes" id="UP001373496">
    <property type="component" value="Unassembled WGS sequence"/>
</dbReference>
<organism evidence="6 7">
    <name type="scientific">Klenkia terrae</name>
    <dbReference type="NCBI Taxonomy" id="1052259"/>
    <lineage>
        <taxon>Bacteria</taxon>
        <taxon>Bacillati</taxon>
        <taxon>Actinomycetota</taxon>
        <taxon>Actinomycetes</taxon>
        <taxon>Geodermatophilales</taxon>
        <taxon>Geodermatophilaceae</taxon>
        <taxon>Klenkia</taxon>
    </lineage>
</organism>
<evidence type="ECO:0000256" key="2">
    <source>
        <dbReference type="ARBA" id="ARBA00011402"/>
    </source>
</evidence>
<evidence type="ECO:0000256" key="4">
    <source>
        <dbReference type="ARBA" id="ARBA00022942"/>
    </source>
</evidence>
<evidence type="ECO:0000313" key="7">
    <source>
        <dbReference type="Proteomes" id="UP001373496"/>
    </source>
</evidence>
<accession>A0ABU8EB63</accession>
<name>A0ABU8EB63_9ACTN</name>
<comment type="caution">
    <text evidence="6">The sequence shown here is derived from an EMBL/GenBank/DDBJ whole genome shotgun (WGS) entry which is preliminary data.</text>
</comment>
<keyword evidence="4 6" id="KW-0647">Proteasome</keyword>
<keyword evidence="7" id="KW-1185">Reference proteome</keyword>
<dbReference type="Pfam" id="PF10759">
    <property type="entry name" value="BPA"/>
    <property type="match status" value="1"/>
</dbReference>
<evidence type="ECO:0000256" key="1">
    <source>
        <dbReference type="ARBA" id="ARBA00006639"/>
    </source>
</evidence>
<dbReference type="EMBL" id="JBAPLV010000030">
    <property type="protein sequence ID" value="MEI4280877.1"/>
    <property type="molecule type" value="Genomic_DNA"/>
</dbReference>
<evidence type="ECO:0000313" key="6">
    <source>
        <dbReference type="EMBL" id="MEI4280877.1"/>
    </source>
</evidence>
<dbReference type="GO" id="GO:0000502">
    <property type="term" value="C:proteasome complex"/>
    <property type="evidence" value="ECO:0007669"/>
    <property type="project" value="UniProtKB-KW"/>
</dbReference>
<comment type="similarity">
    <text evidence="1">Belongs to the Bpa family.</text>
</comment>
<protein>
    <recommendedName>
        <fullName evidence="3">Bacterial proteasome activator</fullName>
    </recommendedName>
</protein>
<gene>
    <name evidence="6" type="ORF">UXQ13_20545</name>
</gene>
<feature type="region of interest" description="Disordered" evidence="5">
    <location>
        <begin position="122"/>
        <end position="145"/>
    </location>
</feature>
<comment type="subunit">
    <text evidence="2">Forms a homooligomeric, either hexameric or heptameric, ring-like structure which stacks co-axially with the proteasomal alpha-rings.</text>
</comment>
<dbReference type="InterPro" id="IPR019695">
    <property type="entry name" value="Proteasome_act"/>
</dbReference>
<evidence type="ECO:0000256" key="5">
    <source>
        <dbReference type="SAM" id="MobiDB-lite"/>
    </source>
</evidence>
<proteinExistence type="inferred from homology"/>